<sequence>MKPLMSFLFIVSLISMILLLLQSSPVISVTCRVAELSPCAGPILAGNSTIPAQCCSKLKEQQPCLCQYKKNPAYSAFVNSPNAKKVAKSCGVSIPSC</sequence>
<protein>
    <submittedName>
        <fullName evidence="1">Bifunctional inhibitor/lipid-transfer protein/seed storage 2S albumin protein</fullName>
    </submittedName>
</protein>
<name>A0ACB7UDM8_DIOAL</name>
<dbReference type="Proteomes" id="UP000827976">
    <property type="component" value="Chromosome 17"/>
</dbReference>
<evidence type="ECO:0000313" key="1">
    <source>
        <dbReference type="EMBL" id="KAH7658427.1"/>
    </source>
</evidence>
<organism evidence="1 2">
    <name type="scientific">Dioscorea alata</name>
    <name type="common">Purple yam</name>
    <dbReference type="NCBI Taxonomy" id="55571"/>
    <lineage>
        <taxon>Eukaryota</taxon>
        <taxon>Viridiplantae</taxon>
        <taxon>Streptophyta</taxon>
        <taxon>Embryophyta</taxon>
        <taxon>Tracheophyta</taxon>
        <taxon>Spermatophyta</taxon>
        <taxon>Magnoliopsida</taxon>
        <taxon>Liliopsida</taxon>
        <taxon>Dioscoreales</taxon>
        <taxon>Dioscoreaceae</taxon>
        <taxon>Dioscorea</taxon>
    </lineage>
</organism>
<dbReference type="EMBL" id="CM037027">
    <property type="protein sequence ID" value="KAH7658427.1"/>
    <property type="molecule type" value="Genomic_DNA"/>
</dbReference>
<comment type="caution">
    <text evidence="1">The sequence shown here is derived from an EMBL/GenBank/DDBJ whole genome shotgun (WGS) entry which is preliminary data.</text>
</comment>
<accession>A0ACB7UDM8</accession>
<evidence type="ECO:0000313" key="2">
    <source>
        <dbReference type="Proteomes" id="UP000827976"/>
    </source>
</evidence>
<keyword evidence="2" id="KW-1185">Reference proteome</keyword>
<gene>
    <name evidence="1" type="ORF">IHE45_17G086800</name>
</gene>
<reference evidence="2" key="1">
    <citation type="journal article" date="2022" name="Nat. Commun.">
        <title>Chromosome evolution and the genetic basis of agronomically important traits in greater yam.</title>
        <authorList>
            <person name="Bredeson J.V."/>
            <person name="Lyons J.B."/>
            <person name="Oniyinde I.O."/>
            <person name="Okereke N.R."/>
            <person name="Kolade O."/>
            <person name="Nnabue I."/>
            <person name="Nwadili C.O."/>
            <person name="Hribova E."/>
            <person name="Parker M."/>
            <person name="Nwogha J."/>
            <person name="Shu S."/>
            <person name="Carlson J."/>
            <person name="Kariba R."/>
            <person name="Muthemba S."/>
            <person name="Knop K."/>
            <person name="Barton G.J."/>
            <person name="Sherwood A.V."/>
            <person name="Lopez-Montes A."/>
            <person name="Asiedu R."/>
            <person name="Jamnadass R."/>
            <person name="Muchugi A."/>
            <person name="Goodstein D."/>
            <person name="Egesi C.N."/>
            <person name="Featherston J."/>
            <person name="Asfaw A."/>
            <person name="Simpson G.G."/>
            <person name="Dolezel J."/>
            <person name="Hendre P.S."/>
            <person name="Van Deynze A."/>
            <person name="Kumar P.L."/>
            <person name="Obidiegwu J.E."/>
            <person name="Bhattacharjee R."/>
            <person name="Rokhsar D.S."/>
        </authorList>
    </citation>
    <scope>NUCLEOTIDE SEQUENCE [LARGE SCALE GENOMIC DNA]</scope>
    <source>
        <strain evidence="2">cv. TDa95/00328</strain>
    </source>
</reference>
<proteinExistence type="predicted"/>